<dbReference type="Pfam" id="PF01433">
    <property type="entry name" value="Peptidase_M1"/>
    <property type="match status" value="1"/>
</dbReference>
<feature type="binding site" evidence="2">
    <location>
        <position position="391"/>
    </location>
    <ligand>
        <name>Zn(2+)</name>
        <dbReference type="ChEBI" id="CHEBI:29105"/>
        <note>catalytic</note>
    </ligand>
</feature>
<organism evidence="4 5">
    <name type="scientific">Neolewinella aquimaris</name>
    <dbReference type="NCBI Taxonomy" id="1835722"/>
    <lineage>
        <taxon>Bacteria</taxon>
        <taxon>Pseudomonadati</taxon>
        <taxon>Bacteroidota</taxon>
        <taxon>Saprospiria</taxon>
        <taxon>Saprospirales</taxon>
        <taxon>Lewinellaceae</taxon>
        <taxon>Neolewinella</taxon>
    </lineage>
</organism>
<accession>A0A840E8T6</accession>
<keyword evidence="5" id="KW-1185">Reference proteome</keyword>
<feature type="active site" description="Proton donor" evidence="1">
    <location>
        <position position="457"/>
    </location>
</feature>
<dbReference type="PANTHER" id="PTHR45726">
    <property type="entry name" value="LEUKOTRIENE A-4 HYDROLASE"/>
    <property type="match status" value="1"/>
</dbReference>
<feature type="binding site" evidence="2">
    <location>
        <position position="368"/>
    </location>
    <ligand>
        <name>Zn(2+)</name>
        <dbReference type="ChEBI" id="CHEBI:29105"/>
        <note>catalytic</note>
    </ligand>
</feature>
<dbReference type="GO" id="GO:0008237">
    <property type="term" value="F:metallopeptidase activity"/>
    <property type="evidence" value="ECO:0007669"/>
    <property type="project" value="InterPro"/>
</dbReference>
<dbReference type="Proteomes" id="UP000576209">
    <property type="component" value="Unassembled WGS sequence"/>
</dbReference>
<evidence type="ECO:0000313" key="4">
    <source>
        <dbReference type="EMBL" id="MBB4079737.1"/>
    </source>
</evidence>
<dbReference type="CDD" id="cd09604">
    <property type="entry name" value="M1_APN_like"/>
    <property type="match status" value="1"/>
</dbReference>
<sequence length="934" mass="105908">MRILLLLLSSFLLRAQSGDYFQQEVSYDIRASLDDRNHELSCFLQLTYTNHAPVALDSIVFHLWPRAFSSDQTAFARQQLRNGSTRFHFSAEEDRGTLDSLDFRVDGQPAAFRFTADPDIGVLSLPAPLPPEAFITITTPFRVKIPMSFSRLGHVGESYQMTQWYPKPAVYDRDGWHAMPYLDQGEFYSEFGDFRVAIDLPENYVVAATGTLQEADERSWLLARADSAQRALAGRDDLSPGYVAQPYPPSAAARKTVTYTAAGVHDFAWFADKRFAVLHDTLHLRPRPNKAIDVWSFFTETEAALWKNSLTYTKRATRFFSERLGTYPYPQVTAVQSALSAGAGMEYPMITVIGMSGSSYALDEVLAHEIGHNWFYGVLGSNERRHAWMDEGLNSYYERRYTREYYPERSGRFQLLPGRETDINALGYRYTARLGKDQAPDTPSDSLSQVNYWIAAYGKPTLVLEELEGQIGQAKVDAAFRRYYTTWKFRHPGPEDFFAVMESETGQGDYFRDALTTTGRGSFNAGAQRRPEGDTNWLPSIGLVTAQEREQPALFVTPLAGFNANDGAMLGLALHNRTLEPRRFEFLLAPLYGFGSKELAGFAGGRYRVTRPLSWLQRVTIGAGIQRFTDFVPPAERLRELDLRYGYTRSALKSEFFFDHPAVDQRESSVYTQLIHLDRARPAFSPGGDLLDDPAHLTTNFLVLGYQARMEREINPIAYGLRLEYRDDGNAGSVDTDYLRLEGTLTGGYQYDRKKFVRWRLFGGYFLVHDAREGNASPEFSFSLVDNAATDYRYDDLYFGRNRDKGYEQQLELRQGGFRAPIAPAFSYGRSNDYLAALNLDADLPLPNLPVGLFFDAGVYGFRPTLSSDPTNELNWVGGLSVNFFNSHLQLFLPLVADTDTKRLLQERGNLLDRTSVRLRLSSLLPWRWLDDLP</sequence>
<dbReference type="AlphaFoldDB" id="A0A840E8T6"/>
<keyword evidence="2" id="KW-0862">Zinc</keyword>
<evidence type="ECO:0000256" key="2">
    <source>
        <dbReference type="PIRSR" id="PIRSR634015-3"/>
    </source>
</evidence>
<gene>
    <name evidence="4" type="ORF">GGR28_002362</name>
</gene>
<protein>
    <recommendedName>
        <fullName evidence="3">Peptidase M1 membrane alanine aminopeptidase domain-containing protein</fullName>
    </recommendedName>
</protein>
<feature type="binding site" evidence="2">
    <location>
        <position position="372"/>
    </location>
    <ligand>
        <name>Zn(2+)</name>
        <dbReference type="ChEBI" id="CHEBI:29105"/>
        <note>catalytic</note>
    </ligand>
</feature>
<dbReference type="PANTHER" id="PTHR45726:SF3">
    <property type="entry name" value="LEUKOTRIENE A-4 HYDROLASE"/>
    <property type="match status" value="1"/>
</dbReference>
<feature type="domain" description="Peptidase M1 membrane alanine aminopeptidase" evidence="3">
    <location>
        <begin position="360"/>
        <end position="506"/>
    </location>
</feature>
<name>A0A840E8T6_9BACT</name>
<comment type="cofactor">
    <cofactor evidence="2">
        <name>Zn(2+)</name>
        <dbReference type="ChEBI" id="CHEBI:29105"/>
    </cofactor>
    <text evidence="2">Binds 1 zinc ion per subunit.</text>
</comment>
<dbReference type="InterPro" id="IPR034015">
    <property type="entry name" value="M1_LTA4H"/>
</dbReference>
<feature type="active site" description="Proton acceptor" evidence="1">
    <location>
        <position position="369"/>
    </location>
</feature>
<comment type="caution">
    <text evidence="4">The sequence shown here is derived from an EMBL/GenBank/DDBJ whole genome shotgun (WGS) entry which is preliminary data.</text>
</comment>
<dbReference type="Gene3D" id="1.10.390.10">
    <property type="entry name" value="Neutral Protease Domain 2"/>
    <property type="match status" value="1"/>
</dbReference>
<proteinExistence type="predicted"/>
<dbReference type="RefSeq" id="WP_183495968.1">
    <property type="nucleotide sequence ID" value="NZ_JACIFF010000005.1"/>
</dbReference>
<dbReference type="SUPFAM" id="SSF55486">
    <property type="entry name" value="Metalloproteases ('zincins'), catalytic domain"/>
    <property type="match status" value="1"/>
</dbReference>
<evidence type="ECO:0000259" key="3">
    <source>
        <dbReference type="Pfam" id="PF01433"/>
    </source>
</evidence>
<dbReference type="InterPro" id="IPR014782">
    <property type="entry name" value="Peptidase_M1_dom"/>
</dbReference>
<dbReference type="InterPro" id="IPR027268">
    <property type="entry name" value="Peptidase_M4/M1_CTD_sf"/>
</dbReference>
<keyword evidence="2" id="KW-0479">Metal-binding</keyword>
<reference evidence="4 5" key="1">
    <citation type="submission" date="2020-08" db="EMBL/GenBank/DDBJ databases">
        <title>Genomic Encyclopedia of Type Strains, Phase IV (KMG-IV): sequencing the most valuable type-strain genomes for metagenomic binning, comparative biology and taxonomic classification.</title>
        <authorList>
            <person name="Goeker M."/>
        </authorList>
    </citation>
    <scope>NUCLEOTIDE SEQUENCE [LARGE SCALE GENOMIC DNA]</scope>
    <source>
        <strain evidence="4 5">DSM 105137</strain>
    </source>
</reference>
<dbReference type="GO" id="GO:0008270">
    <property type="term" value="F:zinc ion binding"/>
    <property type="evidence" value="ECO:0007669"/>
    <property type="project" value="InterPro"/>
</dbReference>
<dbReference type="EMBL" id="JACIFF010000005">
    <property type="protein sequence ID" value="MBB4079737.1"/>
    <property type="molecule type" value="Genomic_DNA"/>
</dbReference>
<evidence type="ECO:0000313" key="5">
    <source>
        <dbReference type="Proteomes" id="UP000576209"/>
    </source>
</evidence>
<evidence type="ECO:0000256" key="1">
    <source>
        <dbReference type="PIRSR" id="PIRSR634015-1"/>
    </source>
</evidence>